<gene>
    <name evidence="2" type="ORF">GCM10011365_23850</name>
</gene>
<dbReference type="Proteomes" id="UP000605253">
    <property type="component" value="Unassembled WGS sequence"/>
</dbReference>
<dbReference type="InterPro" id="IPR007553">
    <property type="entry name" value="2-thiour_desulf"/>
</dbReference>
<dbReference type="InterPro" id="IPR013560">
    <property type="entry name" value="DUF1722"/>
</dbReference>
<keyword evidence="3" id="KW-1185">Reference proteome</keyword>
<proteinExistence type="predicted"/>
<dbReference type="PIRSF" id="PIRSF037004">
    <property type="entry name" value="UCP037004"/>
    <property type="match status" value="1"/>
</dbReference>
<dbReference type="InterPro" id="IPR017087">
    <property type="entry name" value="UCP037004"/>
</dbReference>
<sequence>MKKIKIAISACLLGQQVRYNGGHKRAPFCTQVLAEWFDYVPICPEVEIGLGVPREPIRLVMENDGVKAKNVNDHKNDYTEQLVDLAQKRLPDLADVCGYIFMQKSPSCGLFRVKAYLPNGMPHNEPQTGIYAKAIDDAMPLLPKEEAGRLNDMRLRENFIIRVFGTDRWRREVLTDPTPGALVDFHRQHKFLLQAHSEVMYRDLGRIVANAGDGEKVRDEYFQLFMQCLSRQAKIKSHVNVLYHLLGFFKKELPSDAKVSIIKTIEQYQQQKVFLMTPLTLMRHYAEVHHINYLLDQVYLKPYPNELGLQNHL</sequence>
<evidence type="ECO:0000259" key="1">
    <source>
        <dbReference type="Pfam" id="PF08349"/>
    </source>
</evidence>
<dbReference type="AlphaFoldDB" id="A0A917D0D5"/>
<protein>
    <recommendedName>
        <fullName evidence="1">DUF1722 domain-containing protein</fullName>
    </recommendedName>
</protein>
<dbReference type="Pfam" id="PF04463">
    <property type="entry name" value="2-thiour_desulf"/>
    <property type="match status" value="1"/>
</dbReference>
<reference evidence="2" key="2">
    <citation type="submission" date="2020-09" db="EMBL/GenBank/DDBJ databases">
        <authorList>
            <person name="Sun Q."/>
            <person name="Zhou Y."/>
        </authorList>
    </citation>
    <scope>NUCLEOTIDE SEQUENCE</scope>
    <source>
        <strain evidence="2">CGMCC 1.12181</strain>
    </source>
</reference>
<dbReference type="RefSeq" id="WP_188365988.1">
    <property type="nucleotide sequence ID" value="NZ_BAABJF010000028.1"/>
</dbReference>
<dbReference type="PANTHER" id="PTHR30087">
    <property type="entry name" value="INNER MEMBRANE PROTEIN"/>
    <property type="match status" value="1"/>
</dbReference>
<comment type="caution">
    <text evidence="2">The sequence shown here is derived from an EMBL/GenBank/DDBJ whole genome shotgun (WGS) entry which is preliminary data.</text>
</comment>
<feature type="domain" description="DUF1722" evidence="1">
    <location>
        <begin position="190"/>
        <end position="304"/>
    </location>
</feature>
<evidence type="ECO:0000313" key="2">
    <source>
        <dbReference type="EMBL" id="GGG01887.1"/>
    </source>
</evidence>
<accession>A0A917D0D5</accession>
<reference evidence="2" key="1">
    <citation type="journal article" date="2014" name="Int. J. Syst. Evol. Microbiol.">
        <title>Complete genome sequence of Corynebacterium casei LMG S-19264T (=DSM 44701T), isolated from a smear-ripened cheese.</title>
        <authorList>
            <consortium name="US DOE Joint Genome Institute (JGI-PGF)"/>
            <person name="Walter F."/>
            <person name="Albersmeier A."/>
            <person name="Kalinowski J."/>
            <person name="Ruckert C."/>
        </authorList>
    </citation>
    <scope>NUCLEOTIDE SEQUENCE</scope>
    <source>
        <strain evidence="2">CGMCC 1.12181</strain>
    </source>
</reference>
<evidence type="ECO:0000313" key="3">
    <source>
        <dbReference type="Proteomes" id="UP000605253"/>
    </source>
</evidence>
<organism evidence="2 3">
    <name type="scientific">Marinicella pacifica</name>
    <dbReference type="NCBI Taxonomy" id="1171543"/>
    <lineage>
        <taxon>Bacteria</taxon>
        <taxon>Pseudomonadati</taxon>
        <taxon>Pseudomonadota</taxon>
        <taxon>Gammaproteobacteria</taxon>
        <taxon>Lysobacterales</taxon>
        <taxon>Marinicellaceae</taxon>
        <taxon>Marinicella</taxon>
    </lineage>
</organism>
<name>A0A917D0D5_9GAMM</name>
<dbReference type="EMBL" id="BMEO01000015">
    <property type="protein sequence ID" value="GGG01887.1"/>
    <property type="molecule type" value="Genomic_DNA"/>
</dbReference>
<dbReference type="PANTHER" id="PTHR30087:SF0">
    <property type="entry name" value="INNER MEMBRANE PROTEIN"/>
    <property type="match status" value="1"/>
</dbReference>
<dbReference type="Pfam" id="PF08349">
    <property type="entry name" value="DUF1722"/>
    <property type="match status" value="1"/>
</dbReference>